<feature type="compositionally biased region" description="Low complexity" evidence="1">
    <location>
        <begin position="66"/>
        <end position="96"/>
    </location>
</feature>
<dbReference type="InterPro" id="IPR007486">
    <property type="entry name" value="YebE"/>
</dbReference>
<reference evidence="2 3" key="1">
    <citation type="submission" date="2020-08" db="EMBL/GenBank/DDBJ databases">
        <title>Genomic Encyclopedia of Type Strains, Phase IV (KMG-IV): sequencing the most valuable type-strain genomes for metagenomic binning, comparative biology and taxonomic classification.</title>
        <authorList>
            <person name="Goeker M."/>
        </authorList>
    </citation>
    <scope>NUCLEOTIDE SEQUENCE [LARGE SCALE GENOMIC DNA]</scope>
    <source>
        <strain evidence="2 3">DSM 19979</strain>
    </source>
</reference>
<evidence type="ECO:0000313" key="2">
    <source>
        <dbReference type="EMBL" id="MBB3897570.1"/>
    </source>
</evidence>
<dbReference type="AlphaFoldDB" id="A0A840ABC3"/>
<accession>A0A840ABC3</accession>
<gene>
    <name evidence="2" type="ORF">GGQ83_000996</name>
</gene>
<dbReference type="RefSeq" id="WP_184382495.1">
    <property type="nucleotide sequence ID" value="NZ_JACIDJ010000001.1"/>
</dbReference>
<dbReference type="Proteomes" id="UP000553193">
    <property type="component" value="Unassembled WGS sequence"/>
</dbReference>
<comment type="caution">
    <text evidence="2">The sequence shown here is derived from an EMBL/GenBank/DDBJ whole genome shotgun (WGS) entry which is preliminary data.</text>
</comment>
<protein>
    <submittedName>
        <fullName evidence="2">Uncharacterized membrane protein YebE (DUF533 family)</fullName>
    </submittedName>
</protein>
<proteinExistence type="predicted"/>
<evidence type="ECO:0000313" key="3">
    <source>
        <dbReference type="Proteomes" id="UP000553193"/>
    </source>
</evidence>
<organism evidence="2 3">
    <name type="scientific">Roseococcus suduntuyensis</name>
    <dbReference type="NCBI Taxonomy" id="455361"/>
    <lineage>
        <taxon>Bacteria</taxon>
        <taxon>Pseudomonadati</taxon>
        <taxon>Pseudomonadota</taxon>
        <taxon>Alphaproteobacteria</taxon>
        <taxon>Acetobacterales</taxon>
        <taxon>Roseomonadaceae</taxon>
        <taxon>Roseococcus</taxon>
    </lineage>
</organism>
<dbReference type="EMBL" id="JACIDJ010000001">
    <property type="protein sequence ID" value="MBB3897570.1"/>
    <property type="molecule type" value="Genomic_DNA"/>
</dbReference>
<feature type="region of interest" description="Disordered" evidence="1">
    <location>
        <begin position="14"/>
        <end position="33"/>
    </location>
</feature>
<keyword evidence="3" id="KW-1185">Reference proteome</keyword>
<dbReference type="SUPFAM" id="SSF158682">
    <property type="entry name" value="TerB-like"/>
    <property type="match status" value="1"/>
</dbReference>
<evidence type="ECO:0000256" key="1">
    <source>
        <dbReference type="SAM" id="MobiDB-lite"/>
    </source>
</evidence>
<dbReference type="InterPro" id="IPR029024">
    <property type="entry name" value="TerB-like"/>
</dbReference>
<dbReference type="Gene3D" id="1.10.3680.10">
    <property type="entry name" value="TerB-like"/>
    <property type="match status" value="1"/>
</dbReference>
<feature type="region of interest" description="Disordered" evidence="1">
    <location>
        <begin position="55"/>
        <end position="101"/>
    </location>
</feature>
<name>A0A840ABC3_9PROT</name>
<sequence>MNFGRVLQALLRGAAPPRRRAARPGAFGLTQTQTRQIGRALGTLAAAAAAAMAGKGGAAPAPAPRAPARTRATAGEPPRPAAPARRVPETAPAARPEPVPEVRVESAEARLMLRAMIAAAKADGVVDRDERAAILEQLNAGGFTDQERDALLADFDRPATPQELGRAVRDPMLAAQVYAAAVFAAADMTEPERAWLDQLGTALKLDATARQAIEARLHSM</sequence>
<dbReference type="Pfam" id="PF04391">
    <property type="entry name" value="DUF533"/>
    <property type="match status" value="1"/>
</dbReference>